<dbReference type="InterPro" id="IPR036390">
    <property type="entry name" value="WH_DNA-bd_sf"/>
</dbReference>
<dbReference type="InterPro" id="IPR036388">
    <property type="entry name" value="WH-like_DNA-bd_sf"/>
</dbReference>
<accession>A0ABW1UNY7</accession>
<feature type="domain" description="HTH lysR-type" evidence="5">
    <location>
        <begin position="1"/>
        <end position="60"/>
    </location>
</feature>
<dbReference type="SUPFAM" id="SSF46785">
    <property type="entry name" value="Winged helix' DNA-binding domain"/>
    <property type="match status" value="1"/>
</dbReference>
<dbReference type="Proteomes" id="UP001596310">
    <property type="component" value="Unassembled WGS sequence"/>
</dbReference>
<comment type="similarity">
    <text evidence="1">Belongs to the LysR transcriptional regulatory family.</text>
</comment>
<evidence type="ECO:0000313" key="7">
    <source>
        <dbReference type="Proteomes" id="UP001596310"/>
    </source>
</evidence>
<dbReference type="Gene3D" id="1.10.10.10">
    <property type="entry name" value="Winged helix-like DNA-binding domain superfamily/Winged helix DNA-binding domain"/>
    <property type="match status" value="1"/>
</dbReference>
<dbReference type="PANTHER" id="PTHR30346">
    <property type="entry name" value="TRANSCRIPTIONAL DUAL REGULATOR HCAR-RELATED"/>
    <property type="match status" value="1"/>
</dbReference>
<sequence length="321" mass="35229">MPLDNYLLQELVVFAQTGTLAQTAAHLHVTQPTITRGMQKLEADLGVQLFHRQPNRLTLTATGRLTAQLAEKLLRAQAQAVTEIQNFDRSQQALVLATVIPGPLNLLAQLDQTLLPPLKISRALVTADVVGQLRANAATVIISNQALAAPTVKTAPTTAKTPTASAPDAIGATYLGTESLAVNLNQFMYQASQTTVSFADLTGISFLVLTEIGPWRQIIQHYIPQAKFLYQKEQAALTEISRYSDFPYFSTNLSPLDPAFQEKRSAHDSRVQIPISDPAAQMPVYANYLQRNRAQVKPLLEQLIHLWPDPNRTAPELPPQA</sequence>
<keyword evidence="7" id="KW-1185">Reference proteome</keyword>
<dbReference type="PRINTS" id="PR00039">
    <property type="entry name" value="HTHLYSR"/>
</dbReference>
<evidence type="ECO:0000256" key="1">
    <source>
        <dbReference type="ARBA" id="ARBA00009437"/>
    </source>
</evidence>
<evidence type="ECO:0000256" key="2">
    <source>
        <dbReference type="ARBA" id="ARBA00023015"/>
    </source>
</evidence>
<comment type="caution">
    <text evidence="6">The sequence shown here is derived from an EMBL/GenBank/DDBJ whole genome shotgun (WGS) entry which is preliminary data.</text>
</comment>
<evidence type="ECO:0000256" key="4">
    <source>
        <dbReference type="ARBA" id="ARBA00023163"/>
    </source>
</evidence>
<protein>
    <submittedName>
        <fullName evidence="6">LysR family transcriptional regulator</fullName>
    </submittedName>
</protein>
<evidence type="ECO:0000256" key="3">
    <source>
        <dbReference type="ARBA" id="ARBA00023125"/>
    </source>
</evidence>
<keyword evidence="4" id="KW-0804">Transcription</keyword>
<dbReference type="InterPro" id="IPR000847">
    <property type="entry name" value="LysR_HTH_N"/>
</dbReference>
<name>A0ABW1UNY7_9LACO</name>
<organism evidence="6 7">
    <name type="scientific">Lapidilactobacillus achengensis</name>
    <dbReference type="NCBI Taxonomy" id="2486000"/>
    <lineage>
        <taxon>Bacteria</taxon>
        <taxon>Bacillati</taxon>
        <taxon>Bacillota</taxon>
        <taxon>Bacilli</taxon>
        <taxon>Lactobacillales</taxon>
        <taxon>Lactobacillaceae</taxon>
        <taxon>Lapidilactobacillus</taxon>
    </lineage>
</organism>
<evidence type="ECO:0000313" key="6">
    <source>
        <dbReference type="EMBL" id="MFC6315687.1"/>
    </source>
</evidence>
<dbReference type="PROSITE" id="PS50931">
    <property type="entry name" value="HTH_LYSR"/>
    <property type="match status" value="1"/>
</dbReference>
<proteinExistence type="inferred from homology"/>
<keyword evidence="3" id="KW-0238">DNA-binding</keyword>
<dbReference type="Pfam" id="PF00126">
    <property type="entry name" value="HTH_1"/>
    <property type="match status" value="1"/>
</dbReference>
<dbReference type="EMBL" id="JBHSSM010000019">
    <property type="protein sequence ID" value="MFC6315687.1"/>
    <property type="molecule type" value="Genomic_DNA"/>
</dbReference>
<evidence type="ECO:0000259" key="5">
    <source>
        <dbReference type="PROSITE" id="PS50931"/>
    </source>
</evidence>
<reference evidence="7" key="1">
    <citation type="journal article" date="2019" name="Int. J. Syst. Evol. Microbiol.">
        <title>The Global Catalogue of Microorganisms (GCM) 10K type strain sequencing project: providing services to taxonomists for standard genome sequencing and annotation.</title>
        <authorList>
            <consortium name="The Broad Institute Genomics Platform"/>
            <consortium name="The Broad Institute Genome Sequencing Center for Infectious Disease"/>
            <person name="Wu L."/>
            <person name="Ma J."/>
        </authorList>
    </citation>
    <scope>NUCLEOTIDE SEQUENCE [LARGE SCALE GENOMIC DNA]</scope>
    <source>
        <strain evidence="7">CCM 8897</strain>
    </source>
</reference>
<keyword evidence="2" id="KW-0805">Transcription regulation</keyword>
<dbReference type="PANTHER" id="PTHR30346:SF17">
    <property type="entry name" value="LYSR FAMILY TRANSCRIPTIONAL REGULATOR"/>
    <property type="match status" value="1"/>
</dbReference>
<gene>
    <name evidence="6" type="ORF">ACFQHW_08945</name>
</gene>
<dbReference type="RefSeq" id="WP_125600608.1">
    <property type="nucleotide sequence ID" value="NZ_JBHSSM010000019.1"/>
</dbReference>